<keyword evidence="5" id="KW-0560">Oxidoreductase</keyword>
<evidence type="ECO:0000313" key="10">
    <source>
        <dbReference type="Proteomes" id="UP000271098"/>
    </source>
</evidence>
<evidence type="ECO:0000256" key="7">
    <source>
        <dbReference type="ARBA" id="ARBA00023136"/>
    </source>
</evidence>
<sequence length="78" mass="9328">MSVVHKFQFQIEHHLFPTLPRPNLHQASIRVRKYCELNGLPYMVDDYWTGYLLILDQLKKIARLVTKMAYARHQNLCD</sequence>
<dbReference type="PANTHER" id="PTHR19353">
    <property type="entry name" value="FATTY ACID DESATURASE 2"/>
    <property type="match status" value="1"/>
</dbReference>
<keyword evidence="6" id="KW-0443">Lipid metabolism</keyword>
<dbReference type="AlphaFoldDB" id="A0A183EUB7"/>
<evidence type="ECO:0000259" key="8">
    <source>
        <dbReference type="Pfam" id="PF00487"/>
    </source>
</evidence>
<dbReference type="WBParaSite" id="GPUH_0002458801-mRNA-1">
    <property type="protein sequence ID" value="GPUH_0002458801-mRNA-1"/>
    <property type="gene ID" value="GPUH_0002458801"/>
</dbReference>
<dbReference type="Pfam" id="PF00487">
    <property type="entry name" value="FA_desaturase"/>
    <property type="match status" value="1"/>
</dbReference>
<dbReference type="Proteomes" id="UP000271098">
    <property type="component" value="Unassembled WGS sequence"/>
</dbReference>
<keyword evidence="10" id="KW-1185">Reference proteome</keyword>
<evidence type="ECO:0000256" key="5">
    <source>
        <dbReference type="ARBA" id="ARBA00023002"/>
    </source>
</evidence>
<dbReference type="GO" id="GO:0006629">
    <property type="term" value="P:lipid metabolic process"/>
    <property type="evidence" value="ECO:0007669"/>
    <property type="project" value="UniProtKB-KW"/>
</dbReference>
<keyword evidence="7" id="KW-0472">Membrane</keyword>
<evidence type="ECO:0000313" key="9">
    <source>
        <dbReference type="EMBL" id="VDN43000.1"/>
    </source>
</evidence>
<protein>
    <submittedName>
        <fullName evidence="11">FA_desaturase domain-containing protein</fullName>
    </submittedName>
</protein>
<evidence type="ECO:0000256" key="1">
    <source>
        <dbReference type="ARBA" id="ARBA00004141"/>
    </source>
</evidence>
<reference evidence="9 10" key="2">
    <citation type="submission" date="2018-11" db="EMBL/GenBank/DDBJ databases">
        <authorList>
            <consortium name="Pathogen Informatics"/>
        </authorList>
    </citation>
    <scope>NUCLEOTIDE SEQUENCE [LARGE SCALE GENOMIC DNA]</scope>
</reference>
<comment type="similarity">
    <text evidence="2">Belongs to the fatty acid desaturase type 1 family.</text>
</comment>
<evidence type="ECO:0000256" key="6">
    <source>
        <dbReference type="ARBA" id="ARBA00023098"/>
    </source>
</evidence>
<dbReference type="GO" id="GO:0016717">
    <property type="term" value="F:oxidoreductase activity, acting on paired donors, with oxidation of a pair of donors resulting in the reduction of molecular oxygen to two molecules of water"/>
    <property type="evidence" value="ECO:0007669"/>
    <property type="project" value="TreeGrafter"/>
</dbReference>
<dbReference type="EMBL" id="UYRT01101564">
    <property type="protein sequence ID" value="VDN43000.1"/>
    <property type="molecule type" value="Genomic_DNA"/>
</dbReference>
<evidence type="ECO:0000256" key="4">
    <source>
        <dbReference type="ARBA" id="ARBA00022989"/>
    </source>
</evidence>
<accession>A0A183EUB7</accession>
<dbReference type="InterPro" id="IPR005804">
    <property type="entry name" value="FA_desaturase_dom"/>
</dbReference>
<gene>
    <name evidence="9" type="ORF">GPUH_LOCUS24558</name>
</gene>
<evidence type="ECO:0000256" key="2">
    <source>
        <dbReference type="ARBA" id="ARBA00009295"/>
    </source>
</evidence>
<proteinExistence type="inferred from homology"/>
<comment type="subcellular location">
    <subcellularLocation>
        <location evidence="1">Membrane</location>
        <topology evidence="1">Multi-pass membrane protein</topology>
    </subcellularLocation>
</comment>
<dbReference type="InterPro" id="IPR012171">
    <property type="entry name" value="Fatty_acid_desaturase"/>
</dbReference>
<dbReference type="PANTHER" id="PTHR19353:SF88">
    <property type="entry name" value="DELTA(5) FATTY ACID DESATURASE FAT-4"/>
    <property type="match status" value="1"/>
</dbReference>
<reference evidence="11" key="1">
    <citation type="submission" date="2016-06" db="UniProtKB">
        <authorList>
            <consortium name="WormBaseParasite"/>
        </authorList>
    </citation>
    <scope>IDENTIFICATION</scope>
</reference>
<evidence type="ECO:0000256" key="3">
    <source>
        <dbReference type="ARBA" id="ARBA00022692"/>
    </source>
</evidence>
<name>A0A183EUB7_9BILA</name>
<dbReference type="GO" id="GO:0016020">
    <property type="term" value="C:membrane"/>
    <property type="evidence" value="ECO:0007669"/>
    <property type="project" value="UniProtKB-SubCell"/>
</dbReference>
<dbReference type="OrthoDB" id="260091at2759"/>
<organism evidence="11">
    <name type="scientific">Gongylonema pulchrum</name>
    <dbReference type="NCBI Taxonomy" id="637853"/>
    <lineage>
        <taxon>Eukaryota</taxon>
        <taxon>Metazoa</taxon>
        <taxon>Ecdysozoa</taxon>
        <taxon>Nematoda</taxon>
        <taxon>Chromadorea</taxon>
        <taxon>Rhabditida</taxon>
        <taxon>Spirurina</taxon>
        <taxon>Spiruromorpha</taxon>
        <taxon>Spiruroidea</taxon>
        <taxon>Gongylonematidae</taxon>
        <taxon>Gongylonema</taxon>
    </lineage>
</organism>
<keyword evidence="3" id="KW-0812">Transmembrane</keyword>
<keyword evidence="4" id="KW-1133">Transmembrane helix</keyword>
<evidence type="ECO:0000313" key="11">
    <source>
        <dbReference type="WBParaSite" id="GPUH_0002458801-mRNA-1"/>
    </source>
</evidence>
<feature type="domain" description="Fatty acid desaturase" evidence="8">
    <location>
        <begin position="5"/>
        <end position="43"/>
    </location>
</feature>